<keyword evidence="4 7" id="KW-0479">Metal-binding</keyword>
<comment type="pathway">
    <text evidence="2 7">Secondary metabolite metabolism; methylglyoxal degradation; (R)-lactate from methylglyoxal: step 2/2.</text>
</comment>
<dbReference type="InterPro" id="IPR001279">
    <property type="entry name" value="Metallo-B-lactamas"/>
</dbReference>
<evidence type="ECO:0000256" key="3">
    <source>
        <dbReference type="ARBA" id="ARBA00006759"/>
    </source>
</evidence>
<dbReference type="HAMAP" id="MF_01374">
    <property type="entry name" value="Glyoxalase_2"/>
    <property type="match status" value="1"/>
</dbReference>
<dbReference type="SUPFAM" id="SSF56281">
    <property type="entry name" value="Metallo-hydrolase/oxidoreductase"/>
    <property type="match status" value="1"/>
</dbReference>
<proteinExistence type="inferred from homology"/>
<dbReference type="EC" id="3.1.2.6" evidence="7"/>
<feature type="binding site" evidence="7">
    <location>
        <position position="67"/>
    </location>
    <ligand>
        <name>Zn(2+)</name>
        <dbReference type="ChEBI" id="CHEBI:29105"/>
        <label>1</label>
    </ligand>
</feature>
<feature type="binding site" evidence="7">
    <location>
        <position position="71"/>
    </location>
    <ligand>
        <name>Zn(2+)</name>
        <dbReference type="ChEBI" id="CHEBI:29105"/>
        <label>2</label>
    </ligand>
</feature>
<evidence type="ECO:0000259" key="8">
    <source>
        <dbReference type="SMART" id="SM00849"/>
    </source>
</evidence>
<feature type="binding site" evidence="7">
    <location>
        <position position="147"/>
    </location>
    <ligand>
        <name>Zn(2+)</name>
        <dbReference type="ChEBI" id="CHEBI:29105"/>
        <label>2</label>
    </ligand>
</feature>
<evidence type="ECO:0000256" key="5">
    <source>
        <dbReference type="ARBA" id="ARBA00022801"/>
    </source>
</evidence>
<dbReference type="CDD" id="cd07723">
    <property type="entry name" value="hydroxyacylglutathione_hydrolase_MBL-fold"/>
    <property type="match status" value="1"/>
</dbReference>
<feature type="binding site" evidence="7">
    <location>
        <position position="69"/>
    </location>
    <ligand>
        <name>Zn(2+)</name>
        <dbReference type="ChEBI" id="CHEBI:29105"/>
        <label>1</label>
    </ligand>
</feature>
<feature type="binding site" evidence="7">
    <location>
        <position position="72"/>
    </location>
    <ligand>
        <name>Zn(2+)</name>
        <dbReference type="ChEBI" id="CHEBI:29105"/>
        <label>2</label>
    </ligand>
</feature>
<feature type="domain" description="Metallo-beta-lactamase" evidence="8">
    <location>
        <begin position="24"/>
        <end position="185"/>
    </location>
</feature>
<keyword evidence="10" id="KW-1185">Reference proteome</keyword>
<keyword evidence="5 7" id="KW-0378">Hydrolase</keyword>
<dbReference type="SMART" id="SM00849">
    <property type="entry name" value="Lactamase_B"/>
    <property type="match status" value="1"/>
</dbReference>
<protein>
    <recommendedName>
        <fullName evidence="7">Hydroxyacylglutathione hydrolase</fullName>
        <ecNumber evidence="7">3.1.2.6</ecNumber>
    </recommendedName>
    <alternativeName>
        <fullName evidence="7">Glyoxalase II</fullName>
        <shortName evidence="7">Glx II</shortName>
    </alternativeName>
</protein>
<dbReference type="Pfam" id="PF00753">
    <property type="entry name" value="Lactamase_B"/>
    <property type="match status" value="1"/>
</dbReference>
<dbReference type="Gene3D" id="3.60.15.10">
    <property type="entry name" value="Ribonuclease Z/Hydroxyacylglutathione hydrolase-like"/>
    <property type="match status" value="1"/>
</dbReference>
<feature type="binding site" evidence="7">
    <location>
        <position position="147"/>
    </location>
    <ligand>
        <name>Zn(2+)</name>
        <dbReference type="ChEBI" id="CHEBI:29105"/>
        <label>1</label>
    </ligand>
</feature>
<gene>
    <name evidence="7 9" type="primary">gloB</name>
    <name evidence="9" type="ORF">KDN34_09315</name>
</gene>
<name>A0ABX7YPC3_9GAMM</name>
<evidence type="ECO:0000313" key="9">
    <source>
        <dbReference type="EMBL" id="QUN04484.1"/>
    </source>
</evidence>
<evidence type="ECO:0000256" key="4">
    <source>
        <dbReference type="ARBA" id="ARBA00022723"/>
    </source>
</evidence>
<feature type="binding site" evidence="7">
    <location>
        <position position="185"/>
    </location>
    <ligand>
        <name>Zn(2+)</name>
        <dbReference type="ChEBI" id="CHEBI:29105"/>
        <label>2</label>
    </ligand>
</feature>
<dbReference type="Proteomes" id="UP000679575">
    <property type="component" value="Chromosome"/>
</dbReference>
<dbReference type="Pfam" id="PF16123">
    <property type="entry name" value="HAGH_C"/>
    <property type="match status" value="1"/>
</dbReference>
<dbReference type="NCBIfam" id="TIGR03413">
    <property type="entry name" value="GSH_gloB"/>
    <property type="match status" value="1"/>
</dbReference>
<dbReference type="PANTHER" id="PTHR43705">
    <property type="entry name" value="HYDROXYACYLGLUTATHIONE HYDROLASE"/>
    <property type="match status" value="1"/>
</dbReference>
<evidence type="ECO:0000256" key="7">
    <source>
        <dbReference type="HAMAP-Rule" id="MF_01374"/>
    </source>
</evidence>
<evidence type="ECO:0000256" key="1">
    <source>
        <dbReference type="ARBA" id="ARBA00001623"/>
    </source>
</evidence>
<feature type="binding site" evidence="7">
    <location>
        <position position="130"/>
    </location>
    <ligand>
        <name>Zn(2+)</name>
        <dbReference type="ChEBI" id="CHEBI:29105"/>
        <label>1</label>
    </ligand>
</feature>
<keyword evidence="6 7" id="KW-0862">Zinc</keyword>
<organism evidence="9 10">
    <name type="scientific">Shewanella yunxiaonensis</name>
    <dbReference type="NCBI Taxonomy" id="2829809"/>
    <lineage>
        <taxon>Bacteria</taxon>
        <taxon>Pseudomonadati</taxon>
        <taxon>Pseudomonadota</taxon>
        <taxon>Gammaproteobacteria</taxon>
        <taxon>Alteromonadales</taxon>
        <taxon>Shewanellaceae</taxon>
        <taxon>Shewanella</taxon>
    </lineage>
</organism>
<comment type="function">
    <text evidence="7">Thiolesterase that catalyzes the hydrolysis of S-D-lactoyl-glutathione to form glutathione and D-lactic acid.</text>
</comment>
<comment type="cofactor">
    <cofactor evidence="7">
        <name>Zn(2+)</name>
        <dbReference type="ChEBI" id="CHEBI:29105"/>
    </cofactor>
    <text evidence="7">Binds 2 Zn(2+) ions per subunit.</text>
</comment>
<dbReference type="InterPro" id="IPR050110">
    <property type="entry name" value="Glyoxalase_II_hydrolase"/>
</dbReference>
<reference evidence="9 10" key="1">
    <citation type="submission" date="2021-04" db="EMBL/GenBank/DDBJ databases">
        <title>Novel species identification of genus Shewanella.</title>
        <authorList>
            <person name="Liu G."/>
        </authorList>
    </citation>
    <scope>NUCLEOTIDE SEQUENCE [LARGE SCALE GENOMIC DNA]</scope>
    <source>
        <strain evidence="9 10">FJAT-54481</strain>
    </source>
</reference>
<dbReference type="InterPro" id="IPR017782">
    <property type="entry name" value="Hydroxyacylglutathione_Hdrlase"/>
</dbReference>
<comment type="catalytic activity">
    <reaction evidence="1 7">
        <text>an S-(2-hydroxyacyl)glutathione + H2O = a 2-hydroxy carboxylate + glutathione + H(+)</text>
        <dbReference type="Rhea" id="RHEA:21864"/>
        <dbReference type="ChEBI" id="CHEBI:15377"/>
        <dbReference type="ChEBI" id="CHEBI:15378"/>
        <dbReference type="ChEBI" id="CHEBI:57925"/>
        <dbReference type="ChEBI" id="CHEBI:58896"/>
        <dbReference type="ChEBI" id="CHEBI:71261"/>
        <dbReference type="EC" id="3.1.2.6"/>
    </reaction>
</comment>
<dbReference type="RefSeq" id="WP_212593541.1">
    <property type="nucleotide sequence ID" value="NZ_CP073587.1"/>
</dbReference>
<evidence type="ECO:0000256" key="2">
    <source>
        <dbReference type="ARBA" id="ARBA00004963"/>
    </source>
</evidence>
<dbReference type="PANTHER" id="PTHR43705:SF1">
    <property type="entry name" value="HYDROXYACYLGLUTATHIONE HYDROLASE GLOB"/>
    <property type="match status" value="1"/>
</dbReference>
<dbReference type="InterPro" id="IPR032282">
    <property type="entry name" value="HAGH_C"/>
</dbReference>
<dbReference type="PIRSF" id="PIRSF005457">
    <property type="entry name" value="Glx"/>
    <property type="match status" value="1"/>
</dbReference>
<comment type="similarity">
    <text evidence="3 7">Belongs to the metallo-beta-lactamase superfamily. Glyoxalase II family.</text>
</comment>
<dbReference type="EMBL" id="CP073587">
    <property type="protein sequence ID" value="QUN04484.1"/>
    <property type="molecule type" value="Genomic_DNA"/>
</dbReference>
<accession>A0ABX7YPC3</accession>
<comment type="subunit">
    <text evidence="7">Monomer.</text>
</comment>
<evidence type="ECO:0000256" key="6">
    <source>
        <dbReference type="ARBA" id="ARBA00022833"/>
    </source>
</evidence>
<dbReference type="InterPro" id="IPR036866">
    <property type="entry name" value="RibonucZ/Hydroxyglut_hydro"/>
</dbReference>
<evidence type="ECO:0000313" key="10">
    <source>
        <dbReference type="Proteomes" id="UP000679575"/>
    </source>
</evidence>
<dbReference type="InterPro" id="IPR035680">
    <property type="entry name" value="Clx_II_MBL"/>
</dbReference>
<sequence length="273" mass="30560">MSVIDFPTTHHQGFSVFPIAAFNDNYIWCIQTDGSQRGWVIDPGDAAAVIECFQQRQLLLAGILITHHHRDHTGGIADLLQHYGDAVPVYGPLNPSIPEINHTLISETELRLKGVDGEVLHAGIFCVPGHTLDHIAYLIGNALFCGDALFSAGCGRLFEGTPLQLYQSLTKFARLPESTLVYPAHEYTLSNLKFARTVEPDNQAIVDYMREATHLRQQQLPTLPSSIKRELVINPFLHCTDERLTTILSQHSQQIADSAVTRLKLLRQWKDNF</sequence>
<dbReference type="GO" id="GO:0004416">
    <property type="term" value="F:hydroxyacylglutathione hydrolase activity"/>
    <property type="evidence" value="ECO:0007669"/>
    <property type="project" value="UniProtKB-EC"/>
</dbReference>